<gene>
    <name evidence="1" type="ORF">LCGC14_1941860</name>
</gene>
<comment type="caution">
    <text evidence="1">The sequence shown here is derived from an EMBL/GenBank/DDBJ whole genome shotgun (WGS) entry which is preliminary data.</text>
</comment>
<reference evidence="1" key="1">
    <citation type="journal article" date="2015" name="Nature">
        <title>Complex archaea that bridge the gap between prokaryotes and eukaryotes.</title>
        <authorList>
            <person name="Spang A."/>
            <person name="Saw J.H."/>
            <person name="Jorgensen S.L."/>
            <person name="Zaremba-Niedzwiedzka K."/>
            <person name="Martijn J."/>
            <person name="Lind A.E."/>
            <person name="van Eijk R."/>
            <person name="Schleper C."/>
            <person name="Guy L."/>
            <person name="Ettema T.J."/>
        </authorList>
    </citation>
    <scope>NUCLEOTIDE SEQUENCE</scope>
</reference>
<accession>A0A0F9G8J8</accession>
<organism evidence="1">
    <name type="scientific">marine sediment metagenome</name>
    <dbReference type="NCBI Taxonomy" id="412755"/>
    <lineage>
        <taxon>unclassified sequences</taxon>
        <taxon>metagenomes</taxon>
        <taxon>ecological metagenomes</taxon>
    </lineage>
</organism>
<name>A0A0F9G8J8_9ZZZZ</name>
<proteinExistence type="predicted"/>
<evidence type="ECO:0000313" key="1">
    <source>
        <dbReference type="EMBL" id="KKL86726.1"/>
    </source>
</evidence>
<sequence>MCKRGYFAFFHALFSKQIVSKSVNLISEHGRLISSDLALDPQILNTQLVQASHFRCRWE</sequence>
<dbReference type="EMBL" id="LAZR01021029">
    <property type="protein sequence ID" value="KKL86726.1"/>
    <property type="molecule type" value="Genomic_DNA"/>
</dbReference>
<dbReference type="AlphaFoldDB" id="A0A0F9G8J8"/>
<protein>
    <submittedName>
        <fullName evidence="1">Uncharacterized protein</fullName>
    </submittedName>
</protein>